<dbReference type="GO" id="GO:0030288">
    <property type="term" value="C:outer membrane-bounded periplasmic space"/>
    <property type="evidence" value="ECO:0007669"/>
    <property type="project" value="InterPro"/>
</dbReference>
<dbReference type="Proteomes" id="UP000279760">
    <property type="component" value="Chromosome 1"/>
</dbReference>
<dbReference type="AlphaFoldDB" id="A0A3G4VCT4"/>
<evidence type="ECO:0000256" key="3">
    <source>
        <dbReference type="ARBA" id="ARBA00004418"/>
    </source>
</evidence>
<dbReference type="GO" id="GO:0046872">
    <property type="term" value="F:metal ion binding"/>
    <property type="evidence" value="ECO:0007669"/>
    <property type="project" value="UniProtKB-KW"/>
</dbReference>
<evidence type="ECO:0000256" key="1">
    <source>
        <dbReference type="ARBA" id="ARBA00000032"/>
    </source>
</evidence>
<comment type="catalytic activity">
    <reaction evidence="1">
        <text>a phosphate monoester + H2O = an alcohol + phosphate</text>
        <dbReference type="Rhea" id="RHEA:15017"/>
        <dbReference type="ChEBI" id="CHEBI:15377"/>
        <dbReference type="ChEBI" id="CHEBI:30879"/>
        <dbReference type="ChEBI" id="CHEBI:43474"/>
        <dbReference type="ChEBI" id="CHEBI:67140"/>
        <dbReference type="EC" id="3.1.3.2"/>
    </reaction>
</comment>
<evidence type="ECO:0000256" key="9">
    <source>
        <dbReference type="ARBA" id="ARBA00022729"/>
    </source>
</evidence>
<keyword evidence="9" id="KW-0732">Signal</keyword>
<comment type="similarity">
    <text evidence="4">Belongs to the class B bacterial acid phosphatase family.</text>
</comment>
<evidence type="ECO:0000256" key="8">
    <source>
        <dbReference type="ARBA" id="ARBA00022723"/>
    </source>
</evidence>
<evidence type="ECO:0000256" key="10">
    <source>
        <dbReference type="ARBA" id="ARBA00022764"/>
    </source>
</evidence>
<evidence type="ECO:0000256" key="11">
    <source>
        <dbReference type="ARBA" id="ARBA00022801"/>
    </source>
</evidence>
<name>A0A3G4VCT4_9VIBR</name>
<accession>A0A3G4VCT4</accession>
<dbReference type="SFLD" id="SFLDS00003">
    <property type="entry name" value="Haloacid_Dehalogenase"/>
    <property type="match status" value="1"/>
</dbReference>
<dbReference type="InterPro" id="IPR010025">
    <property type="entry name" value="HAD-SF_ppase_IIIB_AphA"/>
</dbReference>
<evidence type="ECO:0000313" key="13">
    <source>
        <dbReference type="EMBL" id="AYV22514.1"/>
    </source>
</evidence>
<gene>
    <name evidence="13" type="ORF">ECB94_15255</name>
</gene>
<comment type="subcellular location">
    <subcellularLocation>
        <location evidence="3">Periplasm</location>
    </subcellularLocation>
</comment>
<evidence type="ECO:0000256" key="6">
    <source>
        <dbReference type="ARBA" id="ARBA00012646"/>
    </source>
</evidence>
<comment type="subunit">
    <text evidence="5">Homotetramer.</text>
</comment>
<dbReference type="InterPro" id="IPR036412">
    <property type="entry name" value="HAD-like_sf"/>
</dbReference>
<dbReference type="GO" id="GO:0003993">
    <property type="term" value="F:acid phosphatase activity"/>
    <property type="evidence" value="ECO:0007669"/>
    <property type="project" value="UniProtKB-EC"/>
</dbReference>
<dbReference type="InterPro" id="IPR005519">
    <property type="entry name" value="Acid_phosphat_B-like"/>
</dbReference>
<keyword evidence="11 13" id="KW-0378">Hydrolase</keyword>
<evidence type="ECO:0000256" key="2">
    <source>
        <dbReference type="ARBA" id="ARBA00001946"/>
    </source>
</evidence>
<sequence>MNIKSSLKLITLSVLLASPLSFAKVYTTTDMQAVSHQAPQMEVYKDINWVSVSDIQKQLPDHPITVGLDIDDTMLFSSPVFYRGQQKYSPGSNAYLKNQDFWNEASTGWDDFSLPKHSALALVNMHLAHGDTIYFITGRNAPEGKETLTSTIRHLFPKDRRDQIKPVVFAGGLEKEKQLKQAGVEQYYGDSDSDITSSMHVGIKAIRFLRNEQSTYVPMPQAGKYGEPVLIGSNY</sequence>
<evidence type="ECO:0000256" key="7">
    <source>
        <dbReference type="ARBA" id="ARBA00022113"/>
    </source>
</evidence>
<keyword evidence="8" id="KW-0479">Metal-binding</keyword>
<dbReference type="SFLD" id="SFLDG01127">
    <property type="entry name" value="C1.3:_Acid_Phosphatase_Like"/>
    <property type="match status" value="1"/>
</dbReference>
<protein>
    <recommendedName>
        <fullName evidence="7">Class B acid phosphatase</fullName>
        <ecNumber evidence="6">3.1.3.2</ecNumber>
    </recommendedName>
</protein>
<keyword evidence="12" id="KW-0460">Magnesium</keyword>
<dbReference type="EMBL" id="CP033577">
    <property type="protein sequence ID" value="AYV22514.1"/>
    <property type="molecule type" value="Genomic_DNA"/>
</dbReference>
<dbReference type="Gene3D" id="3.40.50.1000">
    <property type="entry name" value="HAD superfamily/HAD-like"/>
    <property type="match status" value="1"/>
</dbReference>
<proteinExistence type="inferred from homology"/>
<evidence type="ECO:0000256" key="5">
    <source>
        <dbReference type="ARBA" id="ARBA00011881"/>
    </source>
</evidence>
<evidence type="ECO:0000313" key="14">
    <source>
        <dbReference type="Proteomes" id="UP000279760"/>
    </source>
</evidence>
<dbReference type="Pfam" id="PF03767">
    <property type="entry name" value="Acid_phosphat_B"/>
    <property type="match status" value="1"/>
</dbReference>
<dbReference type="InterPro" id="IPR023214">
    <property type="entry name" value="HAD_sf"/>
</dbReference>
<dbReference type="SUPFAM" id="SSF56784">
    <property type="entry name" value="HAD-like"/>
    <property type="match status" value="1"/>
</dbReference>
<evidence type="ECO:0000256" key="12">
    <source>
        <dbReference type="ARBA" id="ARBA00022842"/>
    </source>
</evidence>
<organism evidence="13 14">
    <name type="scientific">Vibrio mediterranei</name>
    <dbReference type="NCBI Taxonomy" id="689"/>
    <lineage>
        <taxon>Bacteria</taxon>
        <taxon>Pseudomonadati</taxon>
        <taxon>Pseudomonadota</taxon>
        <taxon>Gammaproteobacteria</taxon>
        <taxon>Vibrionales</taxon>
        <taxon>Vibrionaceae</taxon>
        <taxon>Vibrio</taxon>
    </lineage>
</organism>
<keyword evidence="10" id="KW-0574">Periplasm</keyword>
<dbReference type="EC" id="3.1.3.2" evidence="6"/>
<evidence type="ECO:0000256" key="4">
    <source>
        <dbReference type="ARBA" id="ARBA00007752"/>
    </source>
</evidence>
<dbReference type="RefSeq" id="WP_006071542.1">
    <property type="nucleotide sequence ID" value="NZ_CP033577.1"/>
</dbReference>
<reference evidence="13 14" key="1">
    <citation type="submission" date="2018-11" db="EMBL/GenBank/DDBJ databases">
        <title>Complete Genome Sequence of Vbrio mediterranei 117-T6: a Potential Pathogen Bacteria Isolated from the Conchocelis of Pyropia.</title>
        <authorList>
            <person name="Liu Q."/>
        </authorList>
    </citation>
    <scope>NUCLEOTIDE SEQUENCE [LARGE SCALE GENOMIC DNA]</scope>
    <source>
        <strain evidence="13 14">117-T6</strain>
    </source>
</reference>
<dbReference type="NCBIfam" id="TIGR01672">
    <property type="entry name" value="AphA"/>
    <property type="match status" value="1"/>
</dbReference>
<comment type="cofactor">
    <cofactor evidence="2">
        <name>Mg(2+)</name>
        <dbReference type="ChEBI" id="CHEBI:18420"/>
    </cofactor>
</comment>